<evidence type="ECO:0000313" key="3">
    <source>
        <dbReference type="EMBL" id="RVW70381.1"/>
    </source>
</evidence>
<accession>A0A438GDW1</accession>
<reference evidence="3 4" key="1">
    <citation type="journal article" date="2018" name="PLoS Genet.">
        <title>Population sequencing reveals clonal diversity and ancestral inbreeding in the grapevine cultivar Chardonnay.</title>
        <authorList>
            <person name="Roach M.J."/>
            <person name="Johnson D.L."/>
            <person name="Bohlmann J."/>
            <person name="van Vuuren H.J."/>
            <person name="Jones S.J."/>
            <person name="Pretorius I.S."/>
            <person name="Schmidt S.A."/>
            <person name="Borneman A.R."/>
        </authorList>
    </citation>
    <scope>NUCLEOTIDE SEQUENCE [LARGE SCALE GENOMIC DNA]</scope>
    <source>
        <strain evidence="4">cv. Chardonnay</strain>
        <tissue evidence="3">Leaf</tissue>
    </source>
</reference>
<dbReference type="EMBL" id="QGNW01000466">
    <property type="protein sequence ID" value="RVW70381.1"/>
    <property type="molecule type" value="Genomic_DNA"/>
</dbReference>
<dbReference type="Proteomes" id="UP000288805">
    <property type="component" value="Unassembled WGS sequence"/>
</dbReference>
<sequence>MCQNISLQHFSICSQPGLICWEGSCHAVLLRKLEIALKDHQGDEAWETFKDIKRLYGFPSHSLVSRLITELSYSLNPCWLQKACDLVYSILKEKSDLLHSDSLTKLYLSLSRAQMPIPASMILRLML</sequence>
<dbReference type="AlphaFoldDB" id="A0A438GDW1"/>
<protein>
    <submittedName>
        <fullName evidence="3">Pentatricopeptide repeat-containing protein</fullName>
    </submittedName>
</protein>
<evidence type="ECO:0000259" key="2">
    <source>
        <dbReference type="Pfam" id="PF25245"/>
    </source>
</evidence>
<proteinExistence type="inferred from homology"/>
<evidence type="ECO:0000256" key="1">
    <source>
        <dbReference type="ARBA" id="ARBA00007626"/>
    </source>
</evidence>
<feature type="domain" description="At1g68980-like TPR repeats" evidence="2">
    <location>
        <begin position="29"/>
        <end position="127"/>
    </location>
</feature>
<dbReference type="InterPro" id="IPR057440">
    <property type="entry name" value="At1g68980-like_TPR"/>
</dbReference>
<dbReference type="PANTHER" id="PTHR46598:SF3">
    <property type="entry name" value="OS07G0495300 PROTEIN"/>
    <property type="match status" value="1"/>
</dbReference>
<name>A0A438GDW1_VITVI</name>
<dbReference type="Pfam" id="PF25245">
    <property type="entry name" value="TPR_At1g68980"/>
    <property type="match status" value="1"/>
</dbReference>
<comment type="similarity">
    <text evidence="1">Belongs to the PPR family. P subfamily.</text>
</comment>
<evidence type="ECO:0000313" key="4">
    <source>
        <dbReference type="Proteomes" id="UP000288805"/>
    </source>
</evidence>
<comment type="caution">
    <text evidence="3">The sequence shown here is derived from an EMBL/GenBank/DDBJ whole genome shotgun (WGS) entry which is preliminary data.</text>
</comment>
<gene>
    <name evidence="3" type="primary">VvCHDp001257_5</name>
    <name evidence="3" type="ORF">CK203_060549</name>
</gene>
<organism evidence="3 4">
    <name type="scientific">Vitis vinifera</name>
    <name type="common">Grape</name>
    <dbReference type="NCBI Taxonomy" id="29760"/>
    <lineage>
        <taxon>Eukaryota</taxon>
        <taxon>Viridiplantae</taxon>
        <taxon>Streptophyta</taxon>
        <taxon>Embryophyta</taxon>
        <taxon>Tracheophyta</taxon>
        <taxon>Spermatophyta</taxon>
        <taxon>Magnoliopsida</taxon>
        <taxon>eudicotyledons</taxon>
        <taxon>Gunneridae</taxon>
        <taxon>Pentapetalae</taxon>
        <taxon>rosids</taxon>
        <taxon>Vitales</taxon>
        <taxon>Vitaceae</taxon>
        <taxon>Viteae</taxon>
        <taxon>Vitis</taxon>
    </lineage>
</organism>
<dbReference type="PANTHER" id="PTHR46598">
    <property type="entry name" value="BNAC05G43320D PROTEIN"/>
    <property type="match status" value="1"/>
</dbReference>